<keyword evidence="4 7" id="KW-0812">Transmembrane</keyword>
<proteinExistence type="predicted"/>
<accession>A0A381ZSV4</accession>
<protein>
    <recommendedName>
        <fullName evidence="8">Peptidase S54 rhomboid domain-containing protein</fullName>
    </recommendedName>
</protein>
<comment type="subcellular location">
    <subcellularLocation>
        <location evidence="1">Membrane</location>
        <topology evidence="1">Multi-pass membrane protein</topology>
    </subcellularLocation>
</comment>
<feature type="transmembrane region" description="Helical" evidence="7">
    <location>
        <begin position="149"/>
        <end position="172"/>
    </location>
</feature>
<evidence type="ECO:0000256" key="1">
    <source>
        <dbReference type="ARBA" id="ARBA00004141"/>
    </source>
</evidence>
<keyword evidence="6 7" id="KW-0472">Membrane</keyword>
<sequence length="215" mass="23559">VFFPYKDDNPRILVPYVTYTILGFNVFVYLFQTGLGVSDVVAERTFIYAFGLIPAQFSILNIFTSMFIHGGIAHIAGNMWFLWIFGDNVESSLGHVRYLIFYLLCGTAAALSQVGLNAESQIPMVGASGAIAGVLGAYMMMYPKARVHVFIIFIFITTVRVPAQIVLGIWFFMQLSNGLGTLGLDTTGGVAWFAHVGGFIAGVGGQKLFRTFRVV</sequence>
<dbReference type="PANTHER" id="PTHR43066:SF26">
    <property type="entry name" value="RHOMBOID PROTEASE GLPG"/>
    <property type="match status" value="1"/>
</dbReference>
<dbReference type="Gene3D" id="1.20.1540.10">
    <property type="entry name" value="Rhomboid-like"/>
    <property type="match status" value="1"/>
</dbReference>
<evidence type="ECO:0000259" key="8">
    <source>
        <dbReference type="Pfam" id="PF01694"/>
    </source>
</evidence>
<dbReference type="SUPFAM" id="SSF144091">
    <property type="entry name" value="Rhomboid-like"/>
    <property type="match status" value="1"/>
</dbReference>
<evidence type="ECO:0000256" key="3">
    <source>
        <dbReference type="ARBA" id="ARBA00022519"/>
    </source>
</evidence>
<feature type="domain" description="Peptidase S54 rhomboid" evidence="8">
    <location>
        <begin position="59"/>
        <end position="203"/>
    </location>
</feature>
<feature type="transmembrane region" description="Helical" evidence="7">
    <location>
        <begin position="192"/>
        <end position="209"/>
    </location>
</feature>
<dbReference type="PANTHER" id="PTHR43066">
    <property type="entry name" value="RHOMBOID-RELATED PROTEIN"/>
    <property type="match status" value="1"/>
</dbReference>
<dbReference type="InterPro" id="IPR022764">
    <property type="entry name" value="Peptidase_S54_rhomboid_dom"/>
</dbReference>
<dbReference type="InterPro" id="IPR035952">
    <property type="entry name" value="Rhomboid-like_sf"/>
</dbReference>
<reference evidence="9" key="1">
    <citation type="submission" date="2018-05" db="EMBL/GenBank/DDBJ databases">
        <authorList>
            <person name="Lanie J.A."/>
            <person name="Ng W.-L."/>
            <person name="Kazmierczak K.M."/>
            <person name="Andrzejewski T.M."/>
            <person name="Davidsen T.M."/>
            <person name="Wayne K.J."/>
            <person name="Tettelin H."/>
            <person name="Glass J.I."/>
            <person name="Rusch D."/>
            <person name="Podicherti R."/>
            <person name="Tsui H.-C.T."/>
            <person name="Winkler M.E."/>
        </authorList>
    </citation>
    <scope>NUCLEOTIDE SEQUENCE</scope>
</reference>
<feature type="transmembrane region" description="Helical" evidence="7">
    <location>
        <begin position="122"/>
        <end position="142"/>
    </location>
</feature>
<keyword evidence="5 7" id="KW-1133">Transmembrane helix</keyword>
<dbReference type="FunFam" id="1.20.1540.10:FF:000027">
    <property type="entry name" value="Rhomboid family intramembrane serine protease"/>
    <property type="match status" value="1"/>
</dbReference>
<evidence type="ECO:0000256" key="4">
    <source>
        <dbReference type="ARBA" id="ARBA00022692"/>
    </source>
</evidence>
<feature type="non-terminal residue" evidence="9">
    <location>
        <position position="1"/>
    </location>
</feature>
<dbReference type="EMBL" id="UINC01022484">
    <property type="protein sequence ID" value="SVA92194.1"/>
    <property type="molecule type" value="Genomic_DNA"/>
</dbReference>
<evidence type="ECO:0000256" key="5">
    <source>
        <dbReference type="ARBA" id="ARBA00022989"/>
    </source>
</evidence>
<feature type="transmembrane region" description="Helical" evidence="7">
    <location>
        <begin position="98"/>
        <end position="116"/>
    </location>
</feature>
<dbReference type="GO" id="GO:0004252">
    <property type="term" value="F:serine-type endopeptidase activity"/>
    <property type="evidence" value="ECO:0007669"/>
    <property type="project" value="InterPro"/>
</dbReference>
<dbReference type="GO" id="GO:0016020">
    <property type="term" value="C:membrane"/>
    <property type="evidence" value="ECO:0007669"/>
    <property type="project" value="UniProtKB-SubCell"/>
</dbReference>
<evidence type="ECO:0000256" key="6">
    <source>
        <dbReference type="ARBA" id="ARBA00023136"/>
    </source>
</evidence>
<dbReference type="AlphaFoldDB" id="A0A381ZSV4"/>
<dbReference type="Pfam" id="PF01694">
    <property type="entry name" value="Rhomboid"/>
    <property type="match status" value="1"/>
</dbReference>
<evidence type="ECO:0000256" key="2">
    <source>
        <dbReference type="ARBA" id="ARBA00022475"/>
    </source>
</evidence>
<keyword evidence="2" id="KW-1003">Cell membrane</keyword>
<organism evidence="9">
    <name type="scientific">marine metagenome</name>
    <dbReference type="NCBI Taxonomy" id="408172"/>
    <lineage>
        <taxon>unclassified sequences</taxon>
        <taxon>metagenomes</taxon>
        <taxon>ecological metagenomes</taxon>
    </lineage>
</organism>
<feature type="transmembrane region" description="Helical" evidence="7">
    <location>
        <begin position="12"/>
        <end position="31"/>
    </location>
</feature>
<name>A0A381ZSV4_9ZZZZ</name>
<gene>
    <name evidence="9" type="ORF">METZ01_LOCUS145048</name>
</gene>
<evidence type="ECO:0000313" key="9">
    <source>
        <dbReference type="EMBL" id="SVA92194.1"/>
    </source>
</evidence>
<evidence type="ECO:0000256" key="7">
    <source>
        <dbReference type="SAM" id="Phobius"/>
    </source>
</evidence>
<keyword evidence="3" id="KW-0997">Cell inner membrane</keyword>